<organism evidence="1 2">
    <name type="scientific">Heterodermia speciosa</name>
    <dbReference type="NCBI Taxonomy" id="116794"/>
    <lineage>
        <taxon>Eukaryota</taxon>
        <taxon>Fungi</taxon>
        <taxon>Dikarya</taxon>
        <taxon>Ascomycota</taxon>
        <taxon>Pezizomycotina</taxon>
        <taxon>Lecanoromycetes</taxon>
        <taxon>OSLEUM clade</taxon>
        <taxon>Lecanoromycetidae</taxon>
        <taxon>Caliciales</taxon>
        <taxon>Physciaceae</taxon>
        <taxon>Heterodermia</taxon>
    </lineage>
</organism>
<evidence type="ECO:0000313" key="1">
    <source>
        <dbReference type="EMBL" id="CAF9916575.1"/>
    </source>
</evidence>
<sequence length="414" mass="47840">MSLLTASKDVCNVIKPTPPTGFPDMPMELIDAILRNTRITKKLRLISKTFSYNVTICRQVFSVFTVWPRLDCYEVLDMIVHHPILSLCVQIIRVANLPRPKQLTCIEDWAEKQISINSSNLSDPRALRLWSKYNAWVDAETHFWEDGVIPRLDLQLLENLQAVEMAGAANLQRYSVGGNLFVTRREGGILQPDHGRSWNYGCGYYNNCHFSSFAHGSLSSLKTLNALIVHNLPELMGVSEKFELPELKCLDIEMESFTRWRQPDEDFLTYSVPASWLLSLKSLTTLKLSQCPLPLNEASAGLCYPDVIQLIKNIEFPNLREVRFKTITTKFRPLHRFLCHTNVKHIKALTILRPALPARQWAHLRRELEETVPPYEYLKLTDAYYYGPQSQYEQDRMYERVFQYAPPDTTGRWA</sequence>
<dbReference type="Gene3D" id="3.80.10.10">
    <property type="entry name" value="Ribonuclease Inhibitor"/>
    <property type="match status" value="1"/>
</dbReference>
<dbReference type="Proteomes" id="UP000664521">
    <property type="component" value="Unassembled WGS sequence"/>
</dbReference>
<reference evidence="1" key="1">
    <citation type="submission" date="2021-03" db="EMBL/GenBank/DDBJ databases">
        <authorList>
            <person name="Tagirdzhanova G."/>
        </authorList>
    </citation>
    <scope>NUCLEOTIDE SEQUENCE</scope>
</reference>
<accession>A0A8H3F3N3</accession>
<protein>
    <submittedName>
        <fullName evidence="1">Uncharacterized protein</fullName>
    </submittedName>
</protein>
<dbReference type="AlphaFoldDB" id="A0A8H3F3N3"/>
<comment type="caution">
    <text evidence="1">The sequence shown here is derived from an EMBL/GenBank/DDBJ whole genome shotgun (WGS) entry which is preliminary data.</text>
</comment>
<name>A0A8H3F3N3_9LECA</name>
<keyword evidence="2" id="KW-1185">Reference proteome</keyword>
<evidence type="ECO:0000313" key="2">
    <source>
        <dbReference type="Proteomes" id="UP000664521"/>
    </source>
</evidence>
<dbReference type="EMBL" id="CAJPDS010000018">
    <property type="protein sequence ID" value="CAF9916575.1"/>
    <property type="molecule type" value="Genomic_DNA"/>
</dbReference>
<dbReference type="InterPro" id="IPR032675">
    <property type="entry name" value="LRR_dom_sf"/>
</dbReference>
<proteinExistence type="predicted"/>
<gene>
    <name evidence="1" type="ORF">HETSPECPRED_002953</name>
</gene>